<dbReference type="AlphaFoldDB" id="A0A0R3TZ87"/>
<accession>A0A0R3TZ87</accession>
<evidence type="ECO:0000313" key="1">
    <source>
        <dbReference type="WBParaSite" id="HNAJ_0001318601-mRNA-1"/>
    </source>
</evidence>
<reference evidence="1" key="1">
    <citation type="submission" date="2017-02" db="UniProtKB">
        <authorList>
            <consortium name="WormBaseParasite"/>
        </authorList>
    </citation>
    <scope>IDENTIFICATION</scope>
</reference>
<sequence length="93" mass="11246">GALSRAEETRLEISIVLEYLEESNGGGERKFRLGLRSRFTKRRAVRIFSREPFPLGYLKRPSYTFIPKSIFRIIWIYLHVFQPKRSHRRFFLR</sequence>
<protein>
    <submittedName>
        <fullName evidence="1">Ovule protein</fullName>
    </submittedName>
</protein>
<organism evidence="1">
    <name type="scientific">Rodentolepis nana</name>
    <name type="common">Dwarf tapeworm</name>
    <name type="synonym">Hymenolepis nana</name>
    <dbReference type="NCBI Taxonomy" id="102285"/>
    <lineage>
        <taxon>Eukaryota</taxon>
        <taxon>Metazoa</taxon>
        <taxon>Spiralia</taxon>
        <taxon>Lophotrochozoa</taxon>
        <taxon>Platyhelminthes</taxon>
        <taxon>Cestoda</taxon>
        <taxon>Eucestoda</taxon>
        <taxon>Cyclophyllidea</taxon>
        <taxon>Hymenolepididae</taxon>
        <taxon>Rodentolepis</taxon>
    </lineage>
</organism>
<name>A0A0R3TZ87_RODNA</name>
<dbReference type="WBParaSite" id="HNAJ_0001318601-mRNA-1">
    <property type="protein sequence ID" value="HNAJ_0001318601-mRNA-1"/>
    <property type="gene ID" value="HNAJ_0001318601"/>
</dbReference>
<proteinExistence type="predicted"/>